<dbReference type="Proteomes" id="UP000789833">
    <property type="component" value="Unassembled WGS sequence"/>
</dbReference>
<organism evidence="2 3">
    <name type="scientific">Sutcliffiella rhizosphaerae</name>
    <dbReference type="NCBI Taxonomy" id="2880967"/>
    <lineage>
        <taxon>Bacteria</taxon>
        <taxon>Bacillati</taxon>
        <taxon>Bacillota</taxon>
        <taxon>Bacilli</taxon>
        <taxon>Bacillales</taxon>
        <taxon>Bacillaceae</taxon>
        <taxon>Sutcliffiella</taxon>
    </lineage>
</organism>
<dbReference type="SUPFAM" id="SSF52540">
    <property type="entry name" value="P-loop containing nucleoside triphosphate hydrolases"/>
    <property type="match status" value="1"/>
</dbReference>
<protein>
    <submittedName>
        <fullName evidence="2">Uridine kinase</fullName>
        <ecNumber evidence="2">2.7.1.48</ecNumber>
    </submittedName>
</protein>
<dbReference type="GO" id="GO:0004849">
    <property type="term" value="F:uridine kinase activity"/>
    <property type="evidence" value="ECO:0007669"/>
    <property type="project" value="UniProtKB-EC"/>
</dbReference>
<evidence type="ECO:0000313" key="3">
    <source>
        <dbReference type="Proteomes" id="UP000789833"/>
    </source>
</evidence>
<keyword evidence="2" id="KW-0418">Kinase</keyword>
<keyword evidence="3" id="KW-1185">Reference proteome</keyword>
<keyword evidence="2" id="KW-0808">Transferase</keyword>
<dbReference type="InterPro" id="IPR027417">
    <property type="entry name" value="P-loop_NTPase"/>
</dbReference>
<dbReference type="PANTHER" id="PTHR10285">
    <property type="entry name" value="URIDINE KINASE"/>
    <property type="match status" value="1"/>
</dbReference>
<evidence type="ECO:0000259" key="1">
    <source>
        <dbReference type="Pfam" id="PF00485"/>
    </source>
</evidence>
<dbReference type="EMBL" id="CAKJTJ010000011">
    <property type="protein sequence ID" value="CAG9621501.1"/>
    <property type="molecule type" value="Genomic_DNA"/>
</dbReference>
<name>A0ABM8YP22_9BACI</name>
<dbReference type="NCBIfam" id="NF005807">
    <property type="entry name" value="PRK07667.1"/>
    <property type="match status" value="1"/>
</dbReference>
<dbReference type="InterPro" id="IPR006083">
    <property type="entry name" value="PRK/URK"/>
</dbReference>
<dbReference type="EC" id="2.7.1.48" evidence="2"/>
<evidence type="ECO:0000313" key="2">
    <source>
        <dbReference type="EMBL" id="CAG9621501.1"/>
    </source>
</evidence>
<proteinExistence type="predicted"/>
<dbReference type="Pfam" id="PF00485">
    <property type="entry name" value="PRK"/>
    <property type="match status" value="1"/>
</dbReference>
<accession>A0ABM8YP22</accession>
<comment type="caution">
    <text evidence="2">The sequence shown here is derived from an EMBL/GenBank/DDBJ whole genome shotgun (WGS) entry which is preliminary data.</text>
</comment>
<dbReference type="RefSeq" id="WP_230501391.1">
    <property type="nucleotide sequence ID" value="NZ_CAKJTJ010000011.1"/>
</dbReference>
<feature type="domain" description="Phosphoribulokinase/uridine kinase" evidence="1">
    <location>
        <begin position="25"/>
        <end position="167"/>
    </location>
</feature>
<reference evidence="2 3" key="1">
    <citation type="submission" date="2021-10" db="EMBL/GenBank/DDBJ databases">
        <authorList>
            <person name="Criscuolo A."/>
        </authorList>
    </citation>
    <scope>NUCLEOTIDE SEQUENCE [LARGE SCALE GENOMIC DNA]</scope>
    <source>
        <strain evidence="3">CIP 111883</strain>
    </source>
</reference>
<sequence length="211" mass="25159">MSLHIVTQAILKGYFHRSKKNRPYIVAIDGLSGAGKTTFSKILTSELNQHCLTILLHIDHYIVSRKDRYDTGYAPWYEYYQLQWDVPKLTSDLFIPLHNNCTSLSLPLYDHPSDTISAQSVWVSTDSIILIEGVFLQRKEWRDFYDYRIFKDCPREIRYKRVLDRDRYIGDYEERLEKYKQRYWPGEEHYLAIENPIVNATFVYEEQEGVE</sequence>
<gene>
    <name evidence="2" type="primary">udk_2</name>
    <name evidence="2" type="ORF">BACCIP111883_02274</name>
</gene>
<dbReference type="Gene3D" id="3.40.50.300">
    <property type="entry name" value="P-loop containing nucleotide triphosphate hydrolases"/>
    <property type="match status" value="1"/>
</dbReference>